<sequence>MFSNESSRTLPPQPPKCPCHLPDRQDCAEQNKEMHLEFRRLDIEDVTDSVMKVMRICGLRPWEVKRSAGVIKRSLQHYEEVVQRIDRIPRKRFAKESFLHGMAYEAQMSRMDAQMAYAIVKRAFKAFYHGTGMGGRRYYCLQDKVTHLSECLWLHAARRTAQIHAALAGLMHSEELLFEERIECVYKNLYDVLQTRVLWADNITCICGQGTAPQSHVVSNTGSSVTTQMEVLYARHKMGASSAPSKTSTRAGTQKPSAAVSTASSRHNHSLRRGDQTVSNKRTPVSGSSTTSASQPKCNCPHLRCCREYGEARESPEITAECSQGPYICRWLPFTEEDEEFPEHQVPFPPLELVCPPCPKEDLSCDSECTCTCQVCTCRPAFDDGVGEQEEQMGEKLSKTGLEDQDTDFCYVGPFRGSSVERMARLKEREKLLEVEEELEEAEEEQDIQCGCTCEYKQHAYPHLFTYLTPFKIKKEVEEVPQPKVERVNLVEEESESEDLLSKPPPCGVSLDTYRCWVKPTSSSHSSQQTKPPLVVVLGEKAKPKFQITIKEQHHSSQKTSASPAPPLPKAPVLPNKPAPTPAPAKPPVAPQKAEEQDEKLTKEDILDIIGLRFR</sequence>
<dbReference type="RefSeq" id="XP_016941843.3">
    <property type="nucleotide sequence ID" value="XM_017086354.4"/>
</dbReference>
<dbReference type="Proteomes" id="UP001652628">
    <property type="component" value="Chromosome 2R"/>
</dbReference>
<dbReference type="GeneID" id="108018772"/>
<evidence type="ECO:0000256" key="1">
    <source>
        <dbReference type="SAM" id="MobiDB-lite"/>
    </source>
</evidence>
<evidence type="ECO:0000313" key="3">
    <source>
        <dbReference type="RefSeq" id="XP_016941843.3"/>
    </source>
</evidence>
<accession>A0AB39ZRK9</accession>
<name>A0AB39ZRK9_DROSZ</name>
<feature type="region of interest" description="Disordered" evidence="1">
    <location>
        <begin position="238"/>
        <end position="296"/>
    </location>
</feature>
<protein>
    <submittedName>
        <fullName evidence="3">Uncharacterized protein</fullName>
    </submittedName>
</protein>
<feature type="region of interest" description="Disordered" evidence="1">
    <location>
        <begin position="550"/>
        <end position="615"/>
    </location>
</feature>
<organism evidence="2 3">
    <name type="scientific">Drosophila suzukii</name>
    <name type="common">Spotted-wing drosophila fruit fly</name>
    <dbReference type="NCBI Taxonomy" id="28584"/>
    <lineage>
        <taxon>Eukaryota</taxon>
        <taxon>Metazoa</taxon>
        <taxon>Ecdysozoa</taxon>
        <taxon>Arthropoda</taxon>
        <taxon>Hexapoda</taxon>
        <taxon>Insecta</taxon>
        <taxon>Pterygota</taxon>
        <taxon>Neoptera</taxon>
        <taxon>Endopterygota</taxon>
        <taxon>Diptera</taxon>
        <taxon>Brachycera</taxon>
        <taxon>Muscomorpha</taxon>
        <taxon>Ephydroidea</taxon>
        <taxon>Drosophilidae</taxon>
        <taxon>Drosophila</taxon>
        <taxon>Sophophora</taxon>
    </lineage>
</organism>
<feature type="compositionally biased region" description="Polar residues" evidence="1">
    <location>
        <begin position="242"/>
        <end position="265"/>
    </location>
</feature>
<proteinExistence type="predicted"/>
<evidence type="ECO:0000313" key="2">
    <source>
        <dbReference type="Proteomes" id="UP001652628"/>
    </source>
</evidence>
<feature type="compositionally biased region" description="Polar residues" evidence="1">
    <location>
        <begin position="276"/>
        <end position="296"/>
    </location>
</feature>
<feature type="compositionally biased region" description="Basic and acidic residues" evidence="1">
    <location>
        <begin position="593"/>
        <end position="606"/>
    </location>
</feature>
<feature type="compositionally biased region" description="Pro residues" evidence="1">
    <location>
        <begin position="564"/>
        <end position="590"/>
    </location>
</feature>
<gene>
    <name evidence="3" type="primary">LOC108018772</name>
</gene>
<reference evidence="3" key="1">
    <citation type="submission" date="2025-08" db="UniProtKB">
        <authorList>
            <consortium name="RefSeq"/>
        </authorList>
    </citation>
    <scope>IDENTIFICATION</scope>
</reference>
<dbReference type="AlphaFoldDB" id="A0AB39ZRK9"/>
<keyword evidence="2" id="KW-1185">Reference proteome</keyword>